<dbReference type="SUPFAM" id="SSF54236">
    <property type="entry name" value="Ubiquitin-like"/>
    <property type="match status" value="1"/>
</dbReference>
<dbReference type="PROSITE" id="PS50053">
    <property type="entry name" value="UBIQUITIN_2"/>
    <property type="match status" value="1"/>
</dbReference>
<reference evidence="2" key="1">
    <citation type="submission" date="2020-07" db="EMBL/GenBank/DDBJ databases">
        <authorList>
            <person name="Nieuwenhuis M."/>
            <person name="Van De Peppel L.J.J."/>
        </authorList>
    </citation>
    <scope>NUCLEOTIDE SEQUENCE</scope>
    <source>
        <strain evidence="2">AP01</strain>
        <tissue evidence="2">Mycelium</tissue>
    </source>
</reference>
<dbReference type="GO" id="GO:0005634">
    <property type="term" value="C:nucleus"/>
    <property type="evidence" value="ECO:0007669"/>
    <property type="project" value="TreeGrafter"/>
</dbReference>
<dbReference type="EMBL" id="JABCKV010000011">
    <property type="protein sequence ID" value="KAG5647319.1"/>
    <property type="molecule type" value="Genomic_DNA"/>
</dbReference>
<accession>A0A9P7GB85</accession>
<name>A0A9P7GB85_9AGAR</name>
<protein>
    <recommendedName>
        <fullName evidence="1">Ubiquitin-like domain-containing protein</fullName>
    </recommendedName>
</protein>
<dbReference type="PANTHER" id="PTHR48493:SF1">
    <property type="entry name" value="UBIQUITIN-LIKE DOMAIN-CONTAINING CTD PHOSPHATASE 1"/>
    <property type="match status" value="1"/>
</dbReference>
<keyword evidence="3" id="KW-1185">Reference proteome</keyword>
<dbReference type="InterPro" id="IPR029071">
    <property type="entry name" value="Ubiquitin-like_domsf"/>
</dbReference>
<dbReference type="InterPro" id="IPR000626">
    <property type="entry name" value="Ubiquitin-like_dom"/>
</dbReference>
<dbReference type="Gene3D" id="3.10.20.90">
    <property type="entry name" value="Phosphatidylinositol 3-kinase Catalytic Subunit, Chain A, domain 1"/>
    <property type="match status" value="1"/>
</dbReference>
<gene>
    <name evidence="2" type="ORF">DXG03_000857</name>
</gene>
<evidence type="ECO:0000313" key="3">
    <source>
        <dbReference type="Proteomes" id="UP000775547"/>
    </source>
</evidence>
<dbReference type="OrthoDB" id="1711508at2759"/>
<dbReference type="PANTHER" id="PTHR48493">
    <property type="entry name" value="UBIQUITIN-LIKE DOMAIN-CONTAINING CTD PHOSPHATASE 1"/>
    <property type="match status" value="1"/>
</dbReference>
<organism evidence="2 3">
    <name type="scientific">Asterophora parasitica</name>
    <dbReference type="NCBI Taxonomy" id="117018"/>
    <lineage>
        <taxon>Eukaryota</taxon>
        <taxon>Fungi</taxon>
        <taxon>Dikarya</taxon>
        <taxon>Basidiomycota</taxon>
        <taxon>Agaricomycotina</taxon>
        <taxon>Agaricomycetes</taxon>
        <taxon>Agaricomycetidae</taxon>
        <taxon>Agaricales</taxon>
        <taxon>Tricholomatineae</taxon>
        <taxon>Lyophyllaceae</taxon>
        <taxon>Asterophora</taxon>
    </lineage>
</organism>
<feature type="domain" description="Ubiquitin-like" evidence="1">
    <location>
        <begin position="36"/>
        <end position="91"/>
    </location>
</feature>
<dbReference type="GO" id="GO:0090364">
    <property type="term" value="P:regulation of proteasome assembly"/>
    <property type="evidence" value="ECO:0007669"/>
    <property type="project" value="InterPro"/>
</dbReference>
<sequence>MDINGDASTSGRITGATVVSAIEVRAVRRRLCGILVFDLKAVIHSLTKVPPERQKILGLVKGKLPPDQDRISDLRLTSGKKFSLIGTPEGDEIKDPSQLESLPDVVNDMDVDFSDNTALSATYKNDQRNIRKVREATEKLNVNIMYPMRPGKKLLVSNQLDVARDEASGTRNARFKP</sequence>
<reference evidence="2" key="2">
    <citation type="submission" date="2021-10" db="EMBL/GenBank/DDBJ databases">
        <title>Phylogenomics reveals ancestral predisposition of the termite-cultivated fungus Termitomyces towards a domesticated lifestyle.</title>
        <authorList>
            <person name="Auxier B."/>
            <person name="Grum-Grzhimaylo A."/>
            <person name="Cardenas M.E."/>
            <person name="Lodge J.D."/>
            <person name="Laessoe T."/>
            <person name="Pedersen O."/>
            <person name="Smith M.E."/>
            <person name="Kuyper T.W."/>
            <person name="Franco-Molano E.A."/>
            <person name="Baroni T.J."/>
            <person name="Aanen D.K."/>
        </authorList>
    </citation>
    <scope>NUCLEOTIDE SEQUENCE</scope>
    <source>
        <strain evidence="2">AP01</strain>
        <tissue evidence="2">Mycelium</tissue>
    </source>
</reference>
<proteinExistence type="predicted"/>
<dbReference type="Proteomes" id="UP000775547">
    <property type="component" value="Unassembled WGS sequence"/>
</dbReference>
<dbReference type="InterPro" id="IPR051658">
    <property type="entry name" value="UBLCP1"/>
</dbReference>
<comment type="caution">
    <text evidence="2">The sequence shown here is derived from an EMBL/GenBank/DDBJ whole genome shotgun (WGS) entry which is preliminary data.</text>
</comment>
<evidence type="ECO:0000313" key="2">
    <source>
        <dbReference type="EMBL" id="KAG5647319.1"/>
    </source>
</evidence>
<dbReference type="AlphaFoldDB" id="A0A9P7GB85"/>
<dbReference type="GO" id="GO:0004722">
    <property type="term" value="F:protein serine/threonine phosphatase activity"/>
    <property type="evidence" value="ECO:0007669"/>
    <property type="project" value="TreeGrafter"/>
</dbReference>
<evidence type="ECO:0000259" key="1">
    <source>
        <dbReference type="PROSITE" id="PS50053"/>
    </source>
</evidence>